<evidence type="ECO:0000313" key="2">
    <source>
        <dbReference type="Proteomes" id="UP000682733"/>
    </source>
</evidence>
<dbReference type="Proteomes" id="UP000682733">
    <property type="component" value="Unassembled WGS sequence"/>
</dbReference>
<reference evidence="1" key="1">
    <citation type="submission" date="2021-02" db="EMBL/GenBank/DDBJ databases">
        <authorList>
            <person name="Nowell W R."/>
        </authorList>
    </citation>
    <scope>NUCLEOTIDE SEQUENCE</scope>
</reference>
<dbReference type="AlphaFoldDB" id="A0A8S2V9U4"/>
<gene>
    <name evidence="1" type="ORF">TMI583_LOCUS42582</name>
</gene>
<feature type="non-terminal residue" evidence="1">
    <location>
        <position position="18"/>
    </location>
</feature>
<protein>
    <submittedName>
        <fullName evidence="1">Uncharacterized protein</fullName>
    </submittedName>
</protein>
<organism evidence="1 2">
    <name type="scientific">Didymodactylos carnosus</name>
    <dbReference type="NCBI Taxonomy" id="1234261"/>
    <lineage>
        <taxon>Eukaryota</taxon>
        <taxon>Metazoa</taxon>
        <taxon>Spiralia</taxon>
        <taxon>Gnathifera</taxon>
        <taxon>Rotifera</taxon>
        <taxon>Eurotatoria</taxon>
        <taxon>Bdelloidea</taxon>
        <taxon>Philodinida</taxon>
        <taxon>Philodinidae</taxon>
        <taxon>Didymodactylos</taxon>
    </lineage>
</organism>
<proteinExistence type="predicted"/>
<comment type="caution">
    <text evidence="1">The sequence shown here is derived from an EMBL/GenBank/DDBJ whole genome shotgun (WGS) entry which is preliminary data.</text>
</comment>
<name>A0A8S2V9U4_9BILA</name>
<dbReference type="EMBL" id="CAJOBA010069268">
    <property type="protein sequence ID" value="CAF4381788.1"/>
    <property type="molecule type" value="Genomic_DNA"/>
</dbReference>
<sequence length="18" mass="2125">MIVRSRNERGFGILESFN</sequence>
<evidence type="ECO:0000313" key="1">
    <source>
        <dbReference type="EMBL" id="CAF4381788.1"/>
    </source>
</evidence>
<accession>A0A8S2V9U4</accession>